<accession>A0A238XCZ5</accession>
<keyword evidence="2" id="KW-0813">Transport</keyword>
<dbReference type="Proteomes" id="UP000198415">
    <property type="component" value="Unassembled WGS sequence"/>
</dbReference>
<dbReference type="GO" id="GO:0016887">
    <property type="term" value="F:ATP hydrolysis activity"/>
    <property type="evidence" value="ECO:0007669"/>
    <property type="project" value="InterPro"/>
</dbReference>
<feature type="region of interest" description="Disordered" evidence="10">
    <location>
        <begin position="579"/>
        <end position="599"/>
    </location>
</feature>
<dbReference type="GO" id="GO:0005524">
    <property type="term" value="F:ATP binding"/>
    <property type="evidence" value="ECO:0007669"/>
    <property type="project" value="UniProtKB-KW"/>
</dbReference>
<evidence type="ECO:0000256" key="6">
    <source>
        <dbReference type="ARBA" id="ARBA00022741"/>
    </source>
</evidence>
<proteinExistence type="predicted"/>
<keyword evidence="3" id="KW-1003">Cell membrane</keyword>
<dbReference type="PROSITE" id="PS50929">
    <property type="entry name" value="ABC_TM1F"/>
    <property type="match status" value="1"/>
</dbReference>
<dbReference type="SMART" id="SM00382">
    <property type="entry name" value="AAA"/>
    <property type="match status" value="1"/>
</dbReference>
<evidence type="ECO:0000256" key="2">
    <source>
        <dbReference type="ARBA" id="ARBA00022448"/>
    </source>
</evidence>
<evidence type="ECO:0000313" key="15">
    <source>
        <dbReference type="Proteomes" id="UP000198415"/>
    </source>
</evidence>
<dbReference type="Pfam" id="PF00005">
    <property type="entry name" value="ABC_tran"/>
    <property type="match status" value="1"/>
</dbReference>
<dbReference type="InterPro" id="IPR003593">
    <property type="entry name" value="AAA+_ATPase"/>
</dbReference>
<dbReference type="GO" id="GO:0005886">
    <property type="term" value="C:plasma membrane"/>
    <property type="evidence" value="ECO:0007669"/>
    <property type="project" value="UniProtKB-SubCell"/>
</dbReference>
<evidence type="ECO:0000256" key="4">
    <source>
        <dbReference type="ARBA" id="ARBA00022519"/>
    </source>
</evidence>
<feature type="domain" description="ABC transmembrane type-1" evidence="13">
    <location>
        <begin position="30"/>
        <end position="310"/>
    </location>
</feature>
<dbReference type="SUPFAM" id="SSF52540">
    <property type="entry name" value="P-loop containing nucleoside triphosphate hydrolases"/>
    <property type="match status" value="1"/>
</dbReference>
<dbReference type="OrthoDB" id="9806127at2"/>
<dbReference type="InterPro" id="IPR011527">
    <property type="entry name" value="ABC1_TM_dom"/>
</dbReference>
<keyword evidence="5 11" id="KW-0812">Transmembrane</keyword>
<dbReference type="PANTHER" id="PTHR43394">
    <property type="entry name" value="ATP-DEPENDENT PERMEASE MDL1, MITOCHONDRIAL"/>
    <property type="match status" value="1"/>
</dbReference>
<feature type="transmembrane region" description="Helical" evidence="11">
    <location>
        <begin position="170"/>
        <end position="187"/>
    </location>
</feature>
<evidence type="ECO:0000313" key="14">
    <source>
        <dbReference type="EMBL" id="SNR56540.1"/>
    </source>
</evidence>
<dbReference type="CDD" id="cd07346">
    <property type="entry name" value="ABC_6TM_exporters"/>
    <property type="match status" value="1"/>
</dbReference>
<dbReference type="RefSeq" id="WP_089292920.1">
    <property type="nucleotide sequence ID" value="NZ_BOMU01000041.1"/>
</dbReference>
<dbReference type="InterPro" id="IPR027417">
    <property type="entry name" value="P-loop_NTPase"/>
</dbReference>
<evidence type="ECO:0000256" key="7">
    <source>
        <dbReference type="ARBA" id="ARBA00022840"/>
    </source>
</evidence>
<dbReference type="FunFam" id="3.40.50.300:FF:001001">
    <property type="entry name" value="Multidrug ABC transporter ATP-binding protein"/>
    <property type="match status" value="1"/>
</dbReference>
<sequence>MSPALPVASRVQAWRYARSLFRRYPGMFRAAVGLHLLAAVAGLSGPRLLGDLVQVVQRGGHAAELNRLAAALAGFVLLQSVLIRYAYLASARLGEQVLAELREEFIARALTLPLGTVESAGAGDLLTRTTRDVDALSKCVRLAVPETLIAVLTGGLVVVALIVVSPVLAAPLLVGVPITVAGTRWYVRRAPSGYLRQNAAYSEVTDGLAETVEGARTVEALGRQGQRVARTDRDLSRSWRAERYTLFLRTVWWPVIEVSYVLPMVLTLLTGGWLYLRGTVSLGQLTAAVVYVQQLIHPLDRLLSWLDELQVGAASLARLLGVTAAPEVDRPGTPAPDGTRIEVRGVRFGYVEGREVLHGVELTLRPGERLAVVGPSGAGKSTLGRLLAGLHQPTEGSVTVGGVPLGALTPERLRAEVALVSQEHHIFIGTLRENVAMVRPRAVEPDVRTALAAVHALEWADGLPDGLDTVVGDGGHPLTAAQAQQIALARLVLADPHTLVLDEATALLDPRAARDLERSLAAVVHGRTVVAIAHRLFSAHDADRVAVVENGRITELGSHDELVAAEGSYAALWRSWQGVDAPEKPPDTARARPREDAPF</sequence>
<evidence type="ECO:0000256" key="10">
    <source>
        <dbReference type="SAM" id="MobiDB-lite"/>
    </source>
</evidence>
<reference evidence="14 15" key="1">
    <citation type="submission" date="2017-06" db="EMBL/GenBank/DDBJ databases">
        <authorList>
            <person name="Kim H.J."/>
            <person name="Triplett B.A."/>
        </authorList>
    </citation>
    <scope>NUCLEOTIDE SEQUENCE [LARGE SCALE GENOMIC DNA]</scope>
    <source>
        <strain evidence="14 15">DSM 43151</strain>
    </source>
</reference>
<keyword evidence="6" id="KW-0547">Nucleotide-binding</keyword>
<dbReference type="GO" id="GO:0015421">
    <property type="term" value="F:ABC-type oligopeptide transporter activity"/>
    <property type="evidence" value="ECO:0007669"/>
    <property type="project" value="TreeGrafter"/>
</dbReference>
<keyword evidence="8 11" id="KW-1133">Transmembrane helix</keyword>
<gene>
    <name evidence="14" type="ORF">SAMN06264365_103294</name>
</gene>
<feature type="compositionally biased region" description="Basic and acidic residues" evidence="10">
    <location>
        <begin position="581"/>
        <end position="599"/>
    </location>
</feature>
<evidence type="ECO:0000256" key="1">
    <source>
        <dbReference type="ARBA" id="ARBA00004651"/>
    </source>
</evidence>
<evidence type="ECO:0000256" key="8">
    <source>
        <dbReference type="ARBA" id="ARBA00022989"/>
    </source>
</evidence>
<organism evidence="14 15">
    <name type="scientific">Actinoplanes regularis</name>
    <dbReference type="NCBI Taxonomy" id="52697"/>
    <lineage>
        <taxon>Bacteria</taxon>
        <taxon>Bacillati</taxon>
        <taxon>Actinomycetota</taxon>
        <taxon>Actinomycetes</taxon>
        <taxon>Micromonosporales</taxon>
        <taxon>Micromonosporaceae</taxon>
        <taxon>Actinoplanes</taxon>
    </lineage>
</organism>
<evidence type="ECO:0000256" key="3">
    <source>
        <dbReference type="ARBA" id="ARBA00022475"/>
    </source>
</evidence>
<dbReference type="InterPro" id="IPR003439">
    <property type="entry name" value="ABC_transporter-like_ATP-bd"/>
</dbReference>
<dbReference type="Gene3D" id="1.20.1560.10">
    <property type="entry name" value="ABC transporter type 1, transmembrane domain"/>
    <property type="match status" value="1"/>
</dbReference>
<dbReference type="EMBL" id="FZNR01000003">
    <property type="protein sequence ID" value="SNR56540.1"/>
    <property type="molecule type" value="Genomic_DNA"/>
</dbReference>
<comment type="subcellular location">
    <subcellularLocation>
        <location evidence="1">Cell membrane</location>
        <topology evidence="1">Multi-pass membrane protein</topology>
    </subcellularLocation>
</comment>
<dbReference type="PROSITE" id="PS50893">
    <property type="entry name" value="ABC_TRANSPORTER_2"/>
    <property type="match status" value="1"/>
</dbReference>
<keyword evidence="7" id="KW-0067">ATP-binding</keyword>
<evidence type="ECO:0000256" key="5">
    <source>
        <dbReference type="ARBA" id="ARBA00022692"/>
    </source>
</evidence>
<feature type="transmembrane region" description="Helical" evidence="11">
    <location>
        <begin position="246"/>
        <end position="266"/>
    </location>
</feature>
<keyword evidence="15" id="KW-1185">Reference proteome</keyword>
<keyword evidence="9 11" id="KW-0472">Membrane</keyword>
<dbReference type="InterPro" id="IPR036640">
    <property type="entry name" value="ABC1_TM_sf"/>
</dbReference>
<dbReference type="Gene3D" id="3.40.50.300">
    <property type="entry name" value="P-loop containing nucleotide triphosphate hydrolases"/>
    <property type="match status" value="1"/>
</dbReference>
<feature type="domain" description="ABC transporter" evidence="12">
    <location>
        <begin position="341"/>
        <end position="575"/>
    </location>
</feature>
<dbReference type="SUPFAM" id="SSF90123">
    <property type="entry name" value="ABC transporter transmembrane region"/>
    <property type="match status" value="1"/>
</dbReference>
<name>A0A238XCZ5_9ACTN</name>
<evidence type="ECO:0000256" key="9">
    <source>
        <dbReference type="ARBA" id="ARBA00023136"/>
    </source>
</evidence>
<evidence type="ECO:0000256" key="11">
    <source>
        <dbReference type="SAM" id="Phobius"/>
    </source>
</evidence>
<dbReference type="InterPro" id="IPR039421">
    <property type="entry name" value="Type_1_exporter"/>
</dbReference>
<keyword evidence="4" id="KW-0997">Cell inner membrane</keyword>
<evidence type="ECO:0000259" key="13">
    <source>
        <dbReference type="PROSITE" id="PS50929"/>
    </source>
</evidence>
<dbReference type="PANTHER" id="PTHR43394:SF1">
    <property type="entry name" value="ATP-BINDING CASSETTE SUB-FAMILY B MEMBER 10, MITOCHONDRIAL"/>
    <property type="match status" value="1"/>
</dbReference>
<feature type="transmembrane region" description="Helical" evidence="11">
    <location>
        <begin position="68"/>
        <end position="87"/>
    </location>
</feature>
<evidence type="ECO:0000259" key="12">
    <source>
        <dbReference type="PROSITE" id="PS50893"/>
    </source>
</evidence>
<feature type="transmembrane region" description="Helical" evidence="11">
    <location>
        <begin position="147"/>
        <end position="164"/>
    </location>
</feature>
<dbReference type="Pfam" id="PF00664">
    <property type="entry name" value="ABC_membrane"/>
    <property type="match status" value="1"/>
</dbReference>
<dbReference type="AlphaFoldDB" id="A0A238XCZ5"/>
<protein>
    <submittedName>
        <fullName evidence="14">ABC-type multidrug transport system, ATPase and permease component</fullName>
    </submittedName>
</protein>